<organism evidence="1 2">
    <name type="scientific">Mesorhizobium ventifaucium</name>
    <dbReference type="NCBI Taxonomy" id="666020"/>
    <lineage>
        <taxon>Bacteria</taxon>
        <taxon>Pseudomonadati</taxon>
        <taxon>Pseudomonadota</taxon>
        <taxon>Alphaproteobacteria</taxon>
        <taxon>Hyphomicrobiales</taxon>
        <taxon>Phyllobacteriaceae</taxon>
        <taxon>Mesorhizobium</taxon>
    </lineage>
</organism>
<dbReference type="Proteomes" id="UP001152604">
    <property type="component" value="Unassembled WGS sequence"/>
</dbReference>
<dbReference type="EMBL" id="CAKXZS010000030">
    <property type="protein sequence ID" value="CAH2404503.1"/>
    <property type="molecule type" value="Genomic_DNA"/>
</dbReference>
<evidence type="ECO:0000313" key="2">
    <source>
        <dbReference type="Proteomes" id="UP001152604"/>
    </source>
</evidence>
<keyword evidence="2" id="KW-1185">Reference proteome</keyword>
<proteinExistence type="predicted"/>
<accession>A0ABM9E5V4</accession>
<reference evidence="1" key="1">
    <citation type="submission" date="2022-03" db="EMBL/GenBank/DDBJ databases">
        <authorList>
            <person name="Brunel B."/>
        </authorList>
    </citation>
    <scope>NUCLEOTIDE SEQUENCE</scope>
    <source>
        <strain evidence="1">STM4922sample</strain>
    </source>
</reference>
<evidence type="ECO:0000313" key="1">
    <source>
        <dbReference type="EMBL" id="CAH2404503.1"/>
    </source>
</evidence>
<protein>
    <submittedName>
        <fullName evidence="1">Uncharacterized protein</fullName>
    </submittedName>
</protein>
<comment type="caution">
    <text evidence="1">The sequence shown here is derived from an EMBL/GenBank/DDBJ whole genome shotgun (WGS) entry which is preliminary data.</text>
</comment>
<sequence length="42" mass="4377">MLYGLPEGTDARDLIAAGAVGDLLDHYLDAEASLGTARMICP</sequence>
<gene>
    <name evidence="1" type="ORF">MES4922_360132</name>
</gene>
<name>A0ABM9E5V4_9HYPH</name>